<evidence type="ECO:0000256" key="3">
    <source>
        <dbReference type="SAM" id="SignalP"/>
    </source>
</evidence>
<sequence>MASRMTPLTLLLLLLLLAGDRVASDMIVGPGSLQEGESEGDSQKGGVPDNESIQGNEDSSTLPMTNLTVARGTVTEAFSQPATEPAWPTTQPTAEAFCPAPVTSCSDAEVRAAEAVLGEALTDFSLKLYRDFSVLKKTETNFVFSPFSIASLLSQTLLGAGGETKESLERLLSYPQNFSCVHRALNTFTSKGFTSFSQIFHSSDLAIRETFADASQRLYGSSPRPLGNNNTASLELINDWVAKKTNLRIRQLLDSLPEDTRLILLNVVALSAKWKIAFDNSRTVMMPFYVKSSAIKVPMMNSKKYPVASFTDRTLKARVGRLQLSHNLSFVILVPQTVKHQLQDLEQALSAAVFNAVLKKLEMTKFHPTHLTMPRIKVQSSQDMLDYFDFIYGVNLCGLTEDPDVQVSGIRHQATLELTESGVEATAASVVSVARNLLVFDVQQPFLFLLWDQQHKFPVFMGRVYDPKG</sequence>
<comment type="similarity">
    <text evidence="1">Belongs to the serpin family.</text>
</comment>
<evidence type="ECO:0000313" key="6">
    <source>
        <dbReference type="RefSeq" id="XP_020748234.2"/>
    </source>
</evidence>
<dbReference type="SUPFAM" id="SSF56574">
    <property type="entry name" value="Serpins"/>
    <property type="match status" value="1"/>
</dbReference>
<feature type="signal peptide" evidence="3">
    <location>
        <begin position="1"/>
        <end position="24"/>
    </location>
</feature>
<dbReference type="GO" id="GO:0005615">
    <property type="term" value="C:extracellular space"/>
    <property type="evidence" value="ECO:0007669"/>
    <property type="project" value="InterPro"/>
</dbReference>
<reference evidence="5" key="1">
    <citation type="journal article" date="2022" name="J. Hered.">
        <title>A De Novo Chromosome-Level Genome Assembly of the White-Tailed Deer, Odocoileus Virginianus.</title>
        <authorList>
            <person name="London E.W."/>
            <person name="Roca A.L."/>
            <person name="Novakofski J.E."/>
            <person name="Mateus-Pinilla N.E."/>
        </authorList>
    </citation>
    <scope>NUCLEOTIDE SEQUENCE [LARGE SCALE GENOMIC DNA]</scope>
</reference>
<evidence type="ECO:0000259" key="4">
    <source>
        <dbReference type="SMART" id="SM00093"/>
    </source>
</evidence>
<dbReference type="PANTHER" id="PTHR11461:SF159">
    <property type="entry name" value="PLASMA PROTEASE C1 INHIBITOR"/>
    <property type="match status" value="1"/>
</dbReference>
<dbReference type="RefSeq" id="XP_020748234.2">
    <property type="nucleotide sequence ID" value="XM_020892575.2"/>
</dbReference>
<dbReference type="InterPro" id="IPR036186">
    <property type="entry name" value="Serpin_sf"/>
</dbReference>
<dbReference type="GO" id="GO:0042730">
    <property type="term" value="P:fibrinolysis"/>
    <property type="evidence" value="ECO:0007669"/>
    <property type="project" value="UniProtKB-KW"/>
</dbReference>
<dbReference type="PROSITE" id="PS00284">
    <property type="entry name" value="SERPIN"/>
    <property type="match status" value="1"/>
</dbReference>
<dbReference type="Proteomes" id="UP001652640">
    <property type="component" value="Chromosome 10"/>
</dbReference>
<dbReference type="SMART" id="SM00093">
    <property type="entry name" value="SERPIN"/>
    <property type="match status" value="1"/>
</dbReference>
<dbReference type="GO" id="GO:0007596">
    <property type="term" value="P:blood coagulation"/>
    <property type="evidence" value="ECO:0007669"/>
    <property type="project" value="UniProtKB-KW"/>
</dbReference>
<dbReference type="InterPro" id="IPR042185">
    <property type="entry name" value="Serpin_sf_2"/>
</dbReference>
<feature type="region of interest" description="Disordered" evidence="2">
    <location>
        <begin position="28"/>
        <end position="63"/>
    </location>
</feature>
<dbReference type="GO" id="GO:0004867">
    <property type="term" value="F:serine-type endopeptidase inhibitor activity"/>
    <property type="evidence" value="ECO:0007669"/>
    <property type="project" value="UniProtKB-KW"/>
</dbReference>
<dbReference type="KEGG" id="ovr:110136737"/>
<dbReference type="AlphaFoldDB" id="A0A6J0XJJ7"/>
<feature type="compositionally biased region" description="Polar residues" evidence="2">
    <location>
        <begin position="51"/>
        <end position="63"/>
    </location>
</feature>
<dbReference type="Gene3D" id="2.30.39.10">
    <property type="entry name" value="Alpha-1-antitrypsin, domain 1"/>
    <property type="match status" value="1"/>
</dbReference>
<dbReference type="GeneID" id="110136737"/>
<keyword evidence="5" id="KW-1185">Reference proteome</keyword>
<feature type="domain" description="Serpin" evidence="4">
    <location>
        <begin position="126"/>
        <end position="467"/>
    </location>
</feature>
<evidence type="ECO:0000256" key="2">
    <source>
        <dbReference type="SAM" id="MobiDB-lite"/>
    </source>
</evidence>
<accession>A0A6J0XJJ7</accession>
<name>A0A6J0XJJ7_ODOVR</name>
<dbReference type="InterPro" id="IPR000215">
    <property type="entry name" value="Serpin_fam"/>
</dbReference>
<dbReference type="InterPro" id="IPR023795">
    <property type="entry name" value="Serpin_CS"/>
</dbReference>
<dbReference type="InterPro" id="IPR023796">
    <property type="entry name" value="Serpin_dom"/>
</dbReference>
<dbReference type="Pfam" id="PF00079">
    <property type="entry name" value="Serpin"/>
    <property type="match status" value="1"/>
</dbReference>
<evidence type="ECO:0000256" key="1">
    <source>
        <dbReference type="RuleBase" id="RU000411"/>
    </source>
</evidence>
<dbReference type="InterPro" id="IPR042178">
    <property type="entry name" value="Serpin_sf_1"/>
</dbReference>
<evidence type="ECO:0000313" key="5">
    <source>
        <dbReference type="Proteomes" id="UP001652640"/>
    </source>
</evidence>
<feature type="chain" id="PRO_5044638156" evidence="3">
    <location>
        <begin position="25"/>
        <end position="469"/>
    </location>
</feature>
<dbReference type="Gene3D" id="3.30.497.10">
    <property type="entry name" value="Antithrombin, subunit I, domain 2"/>
    <property type="match status" value="1"/>
</dbReference>
<organism evidence="5 6">
    <name type="scientific">Odocoileus virginianus</name>
    <name type="common">White-tailed deer</name>
    <dbReference type="NCBI Taxonomy" id="9874"/>
    <lineage>
        <taxon>Eukaryota</taxon>
        <taxon>Metazoa</taxon>
        <taxon>Chordata</taxon>
        <taxon>Craniata</taxon>
        <taxon>Vertebrata</taxon>
        <taxon>Euteleostomi</taxon>
        <taxon>Mammalia</taxon>
        <taxon>Eutheria</taxon>
        <taxon>Laurasiatheria</taxon>
        <taxon>Artiodactyla</taxon>
        <taxon>Ruminantia</taxon>
        <taxon>Pecora</taxon>
        <taxon>Cervidae</taxon>
        <taxon>Odocoileinae</taxon>
        <taxon>Odocoileus</taxon>
    </lineage>
</organism>
<gene>
    <name evidence="6" type="primary">SERPING1</name>
</gene>
<dbReference type="OrthoDB" id="6433428at2759"/>
<keyword evidence="3" id="KW-0732">Signal</keyword>
<dbReference type="PANTHER" id="PTHR11461">
    <property type="entry name" value="SERINE PROTEASE INHIBITOR, SERPIN"/>
    <property type="match status" value="1"/>
</dbReference>
<protein>
    <submittedName>
        <fullName evidence="6">Plasma protease C1 inhibitor</fullName>
    </submittedName>
</protein>
<proteinExistence type="inferred from homology"/>
<reference evidence="6" key="2">
    <citation type="submission" date="2025-08" db="UniProtKB">
        <authorList>
            <consortium name="RefSeq"/>
        </authorList>
    </citation>
    <scope>IDENTIFICATION</scope>
    <source>
        <tissue evidence="6">Tongue muscle</tissue>
    </source>
</reference>